<dbReference type="KEGG" id="mtm:MYCTH_2111053"/>
<dbReference type="Proteomes" id="UP000007322">
    <property type="component" value="Chromosome 4"/>
</dbReference>
<dbReference type="Gene3D" id="3.40.50.300">
    <property type="entry name" value="P-loop containing nucleotide triphosphate hydrolases"/>
    <property type="match status" value="1"/>
</dbReference>
<evidence type="ECO:0000313" key="4">
    <source>
        <dbReference type="Proteomes" id="UP000007322"/>
    </source>
</evidence>
<dbReference type="Pfam" id="PF00350">
    <property type="entry name" value="Dynamin_N"/>
    <property type="match status" value="1"/>
</dbReference>
<protein>
    <recommendedName>
        <fullName evidence="2">Dynamin N-terminal domain-containing protein</fullName>
    </recommendedName>
</protein>
<evidence type="ECO:0000256" key="1">
    <source>
        <dbReference type="SAM" id="MobiDB-lite"/>
    </source>
</evidence>
<dbReference type="AlphaFoldDB" id="G2QHC4"/>
<dbReference type="VEuPathDB" id="FungiDB:MYCTH_2111053"/>
<dbReference type="InParanoid" id="G2QHC4"/>
<dbReference type="EMBL" id="CP003005">
    <property type="protein sequence ID" value="AEO58784.1"/>
    <property type="molecule type" value="Genomic_DNA"/>
</dbReference>
<dbReference type="PANTHER" id="PTHR36681">
    <property type="entry name" value="NUCLEAR GTPASE, GERMINAL CENTER-ASSOCIATED, TANDEM DUPLICATE 3"/>
    <property type="match status" value="1"/>
</dbReference>
<dbReference type="PANTHER" id="PTHR36681:SF3">
    <property type="entry name" value="NUCLEAR GTPASE, GERMINAL CENTER-ASSOCIATED, TANDEM DUPLICATE 3"/>
    <property type="match status" value="1"/>
</dbReference>
<evidence type="ECO:0000259" key="2">
    <source>
        <dbReference type="Pfam" id="PF00350"/>
    </source>
</evidence>
<dbReference type="OrthoDB" id="3598281at2759"/>
<feature type="region of interest" description="Disordered" evidence="1">
    <location>
        <begin position="111"/>
        <end position="134"/>
    </location>
</feature>
<dbReference type="InterPro" id="IPR027417">
    <property type="entry name" value="P-loop_NTPase"/>
</dbReference>
<keyword evidence="4" id="KW-1185">Reference proteome</keyword>
<dbReference type="HOGENOM" id="CLU_1504476_0_0_1"/>
<dbReference type="GeneID" id="11513582"/>
<organism evidence="3 4">
    <name type="scientific">Thermothelomyces thermophilus (strain ATCC 42464 / BCRC 31852 / DSM 1799)</name>
    <name type="common">Sporotrichum thermophile</name>
    <dbReference type="NCBI Taxonomy" id="573729"/>
    <lineage>
        <taxon>Eukaryota</taxon>
        <taxon>Fungi</taxon>
        <taxon>Dikarya</taxon>
        <taxon>Ascomycota</taxon>
        <taxon>Pezizomycotina</taxon>
        <taxon>Sordariomycetes</taxon>
        <taxon>Sordariomycetidae</taxon>
        <taxon>Sordariales</taxon>
        <taxon>Chaetomiaceae</taxon>
        <taxon>Thermothelomyces</taxon>
    </lineage>
</organism>
<reference evidence="3 4" key="1">
    <citation type="journal article" date="2011" name="Nat. Biotechnol.">
        <title>Comparative genomic analysis of the thermophilic biomass-degrading fungi Myceliophthora thermophila and Thielavia terrestris.</title>
        <authorList>
            <person name="Berka R.M."/>
            <person name="Grigoriev I.V."/>
            <person name="Otillar R."/>
            <person name="Salamov A."/>
            <person name="Grimwood J."/>
            <person name="Reid I."/>
            <person name="Ishmael N."/>
            <person name="John T."/>
            <person name="Darmond C."/>
            <person name="Moisan M.-C."/>
            <person name="Henrissat B."/>
            <person name="Coutinho P.M."/>
            <person name="Lombard V."/>
            <person name="Natvig D.O."/>
            <person name="Lindquist E."/>
            <person name="Schmutz J."/>
            <person name="Lucas S."/>
            <person name="Harris P."/>
            <person name="Powlowski J."/>
            <person name="Bellemare A."/>
            <person name="Taylor D."/>
            <person name="Butler G."/>
            <person name="de Vries R.P."/>
            <person name="Allijn I.E."/>
            <person name="van den Brink J."/>
            <person name="Ushinsky S."/>
            <person name="Storms R."/>
            <person name="Powell A.J."/>
            <person name="Paulsen I.T."/>
            <person name="Elbourne L.D.H."/>
            <person name="Baker S.E."/>
            <person name="Magnuson J."/>
            <person name="LaBoissiere S."/>
            <person name="Clutterbuck A.J."/>
            <person name="Martinez D."/>
            <person name="Wogulis M."/>
            <person name="de Leon A.L."/>
            <person name="Rey M.W."/>
            <person name="Tsang A."/>
        </authorList>
    </citation>
    <scope>NUCLEOTIDE SEQUENCE [LARGE SCALE GENOMIC DNA]</scope>
    <source>
        <strain evidence="4">ATCC 42464 / BCRC 31852 / DSM 1799</strain>
    </source>
</reference>
<accession>G2QHC4</accession>
<evidence type="ECO:0000313" key="3">
    <source>
        <dbReference type="EMBL" id="AEO58784.1"/>
    </source>
</evidence>
<dbReference type="RefSeq" id="XP_003664029.1">
    <property type="nucleotide sequence ID" value="XM_003663981.1"/>
</dbReference>
<feature type="domain" description="Dynamin N-terminal" evidence="2">
    <location>
        <begin position="33"/>
        <end position="123"/>
    </location>
</feature>
<name>G2QHC4_THET4</name>
<dbReference type="SUPFAM" id="SSF52540">
    <property type="entry name" value="P-loop containing nucleoside triphosphate hydrolases"/>
    <property type="match status" value="1"/>
</dbReference>
<proteinExistence type="predicted"/>
<dbReference type="InterPro" id="IPR045063">
    <property type="entry name" value="Dynamin_N"/>
</dbReference>
<gene>
    <name evidence="3" type="ORF">MYCTH_2111053</name>
</gene>
<sequence length="179" mass="19982">MAYPTRASFATSFKRHFRSRPGTRQNLGRGVLIGVAGATGAGKTSLVNAILEYPELLPSSSTEAATATVCRVAWNYDDTNGHEFRAEIKFRSRNAVVKELNPVLSAMKDRKELRKHESDDENERIYAPSGTSTKASLRSDAFCKGSREALQNAQLQEESFKIKSVSDRFNETNKELKHR</sequence>